<protein>
    <submittedName>
        <fullName evidence="2">Uncharacterized protein</fullName>
    </submittedName>
</protein>
<accession>A0A1E1F890</accession>
<gene>
    <name evidence="2" type="ORF">SCLO_2003180</name>
</gene>
<keyword evidence="3" id="KW-1185">Reference proteome</keyword>
<feature type="region of interest" description="Disordered" evidence="1">
    <location>
        <begin position="82"/>
        <end position="105"/>
    </location>
</feature>
<dbReference type="EMBL" id="AP017656">
    <property type="protein sequence ID" value="BAV66651.1"/>
    <property type="molecule type" value="Genomic_DNA"/>
</dbReference>
<keyword evidence="2" id="KW-0614">Plasmid</keyword>
<dbReference type="Proteomes" id="UP000218272">
    <property type="component" value="Plasmid pSCLO_2"/>
</dbReference>
<dbReference type="AlphaFoldDB" id="A0A1E1F890"/>
<reference evidence="2 3" key="1">
    <citation type="submission" date="2016-10" db="EMBL/GenBank/DDBJ databases">
        <title>Complete Genome Sequence of the Nonylphenol-Degrading Bacterium Sphingobium cloacae JCM 10874T.</title>
        <authorList>
            <person name="Ootsuka M."/>
            <person name="Nishizawa T."/>
            <person name="Ohta H."/>
        </authorList>
    </citation>
    <scope>NUCLEOTIDE SEQUENCE [LARGE SCALE GENOMIC DNA]</scope>
    <source>
        <strain evidence="2 3">JCM 10874</strain>
        <plasmid evidence="3">psclo_2 dna</plasmid>
    </source>
</reference>
<geneLocation type="plasmid" evidence="3">
    <name>psclo_2 dna</name>
</geneLocation>
<dbReference type="RefSeq" id="WP_226998469.1">
    <property type="nucleotide sequence ID" value="NZ_AP017656.1"/>
</dbReference>
<evidence type="ECO:0000313" key="2">
    <source>
        <dbReference type="EMBL" id="BAV66651.1"/>
    </source>
</evidence>
<name>A0A1E1F890_9SPHN</name>
<organism evidence="2 3">
    <name type="scientific">Sphingobium cloacae</name>
    <dbReference type="NCBI Taxonomy" id="120107"/>
    <lineage>
        <taxon>Bacteria</taxon>
        <taxon>Pseudomonadati</taxon>
        <taxon>Pseudomonadota</taxon>
        <taxon>Alphaproteobacteria</taxon>
        <taxon>Sphingomonadales</taxon>
        <taxon>Sphingomonadaceae</taxon>
        <taxon>Sphingobium</taxon>
    </lineage>
</organism>
<dbReference type="KEGG" id="sclo:SCLO_2003180"/>
<evidence type="ECO:0000256" key="1">
    <source>
        <dbReference type="SAM" id="MobiDB-lite"/>
    </source>
</evidence>
<proteinExistence type="predicted"/>
<evidence type="ECO:0000313" key="3">
    <source>
        <dbReference type="Proteomes" id="UP000218272"/>
    </source>
</evidence>
<sequence>MGARSSRAEVRNPVLALPAVARLRALSPEARLALLSVLLDIQSEARLRAERSWQSRKPPVAAYWAACGVYAGHIARAIGPGARASARLTARKRRGGRGGASGRAL</sequence>